<comment type="caution">
    <text evidence="3">The sequence shown here is derived from an EMBL/GenBank/DDBJ whole genome shotgun (WGS) entry which is preliminary data.</text>
</comment>
<reference evidence="3" key="1">
    <citation type="submission" date="2022-08" db="EMBL/GenBank/DDBJ databases">
        <authorList>
            <person name="Gutierrez-Valencia J."/>
        </authorList>
    </citation>
    <scope>NUCLEOTIDE SEQUENCE</scope>
</reference>
<dbReference type="Proteomes" id="UP001154282">
    <property type="component" value="Unassembled WGS sequence"/>
</dbReference>
<feature type="chain" id="PRO_5043829998" description="HD/PDEase domain-containing protein" evidence="1">
    <location>
        <begin position="18"/>
        <end position="255"/>
    </location>
</feature>
<name>A0AAV0HM38_9ROSI</name>
<dbReference type="SMART" id="SM00471">
    <property type="entry name" value="HDc"/>
    <property type="match status" value="1"/>
</dbReference>
<gene>
    <name evidence="3" type="ORF">LITE_LOCUS5096</name>
</gene>
<dbReference type="InterPro" id="IPR050135">
    <property type="entry name" value="dGTPase-like"/>
</dbReference>
<proteinExistence type="predicted"/>
<feature type="domain" description="HD/PDEase" evidence="2">
    <location>
        <begin position="130"/>
        <end position="231"/>
    </location>
</feature>
<dbReference type="GO" id="GO:0005634">
    <property type="term" value="C:nucleus"/>
    <property type="evidence" value="ECO:0007669"/>
    <property type="project" value="TreeGrafter"/>
</dbReference>
<dbReference type="PANTHER" id="PTHR11373:SF34">
    <property type="entry name" value="METAL-DEPENDENT PHOSPHOHYDROLASE"/>
    <property type="match status" value="1"/>
</dbReference>
<dbReference type="SUPFAM" id="SSF109604">
    <property type="entry name" value="HD-domain/PDEase-like"/>
    <property type="match status" value="1"/>
</dbReference>
<evidence type="ECO:0000313" key="4">
    <source>
        <dbReference type="Proteomes" id="UP001154282"/>
    </source>
</evidence>
<dbReference type="InterPro" id="IPR006674">
    <property type="entry name" value="HD_domain"/>
</dbReference>
<accession>A0AAV0HM38</accession>
<evidence type="ECO:0000259" key="2">
    <source>
        <dbReference type="SMART" id="SM00471"/>
    </source>
</evidence>
<dbReference type="EMBL" id="CAMGYJ010000002">
    <property type="protein sequence ID" value="CAI0386361.1"/>
    <property type="molecule type" value="Genomic_DNA"/>
</dbReference>
<keyword evidence="1" id="KW-0732">Signal</keyword>
<dbReference type="GO" id="GO:0006203">
    <property type="term" value="P:dGTP catabolic process"/>
    <property type="evidence" value="ECO:0007669"/>
    <property type="project" value="TreeGrafter"/>
</dbReference>
<dbReference type="CDD" id="cd00077">
    <property type="entry name" value="HDc"/>
    <property type="match status" value="1"/>
</dbReference>
<evidence type="ECO:0000256" key="1">
    <source>
        <dbReference type="SAM" id="SignalP"/>
    </source>
</evidence>
<dbReference type="Pfam" id="PF01966">
    <property type="entry name" value="HD"/>
    <property type="match status" value="1"/>
</dbReference>
<dbReference type="PANTHER" id="PTHR11373">
    <property type="entry name" value="DEOXYNUCLEOSIDE TRIPHOSPHATE TRIPHOSPHOHYDROLASE"/>
    <property type="match status" value="1"/>
</dbReference>
<dbReference type="InterPro" id="IPR003607">
    <property type="entry name" value="HD/PDEase_dom"/>
</dbReference>
<dbReference type="Gene3D" id="1.10.3210.10">
    <property type="entry name" value="Hypothetical protein af1432"/>
    <property type="match status" value="1"/>
</dbReference>
<dbReference type="AlphaFoldDB" id="A0AAV0HM38"/>
<keyword evidence="4" id="KW-1185">Reference proteome</keyword>
<evidence type="ECO:0000313" key="3">
    <source>
        <dbReference type="EMBL" id="CAI0386361.1"/>
    </source>
</evidence>
<organism evidence="3 4">
    <name type="scientific">Linum tenue</name>
    <dbReference type="NCBI Taxonomy" id="586396"/>
    <lineage>
        <taxon>Eukaryota</taxon>
        <taxon>Viridiplantae</taxon>
        <taxon>Streptophyta</taxon>
        <taxon>Embryophyta</taxon>
        <taxon>Tracheophyta</taxon>
        <taxon>Spermatophyta</taxon>
        <taxon>Magnoliopsida</taxon>
        <taxon>eudicotyledons</taxon>
        <taxon>Gunneridae</taxon>
        <taxon>Pentapetalae</taxon>
        <taxon>rosids</taxon>
        <taxon>fabids</taxon>
        <taxon>Malpighiales</taxon>
        <taxon>Linaceae</taxon>
        <taxon>Linum</taxon>
    </lineage>
</organism>
<feature type="signal peptide" evidence="1">
    <location>
        <begin position="1"/>
        <end position="17"/>
    </location>
</feature>
<dbReference type="GO" id="GO:0008832">
    <property type="term" value="F:dGTPase activity"/>
    <property type="evidence" value="ECO:0007669"/>
    <property type="project" value="TreeGrafter"/>
</dbReference>
<protein>
    <recommendedName>
        <fullName evidence="2">HD/PDEase domain-containing protein</fullName>
    </recommendedName>
</protein>
<sequence length="255" mass="28974">SFLQSLFIAFFIAACLSSLSLRHFHHLSQEIRTVLQCERRSRIPQPRSTTMGASSNGGYCASNYASYCQNRRFSKEVLDNVHGTIYLDPLALKFVDTEQFQRQVRRFGISSSSSQSYLFAGLTNTVYPGAVHSRFEHSLGVYHLAGEVAYRLRAQQDPDFPVEDFDIKTVKLAGLLHDIGHGPFSHTFERQFLPRFLSGAPWSHEDMSISMIDYIVDKHHIDIEPECLKKAKVWSLMALVLFPCVPSPQLCLAHY</sequence>
<feature type="non-terminal residue" evidence="3">
    <location>
        <position position="1"/>
    </location>
</feature>